<dbReference type="Pfam" id="PF14392">
    <property type="entry name" value="zf-CCHC_4"/>
    <property type="match status" value="1"/>
</dbReference>
<dbReference type="PANTHER" id="PTHR31286:SF99">
    <property type="entry name" value="DUF4283 DOMAIN-CONTAINING PROTEIN"/>
    <property type="match status" value="1"/>
</dbReference>
<feature type="domain" description="Zinc knuckle CX2CX4HX4C" evidence="2">
    <location>
        <begin position="145"/>
        <end position="169"/>
    </location>
</feature>
<proteinExistence type="predicted"/>
<protein>
    <recommendedName>
        <fullName evidence="2">Zinc knuckle CX2CX4HX4C domain-containing protein</fullName>
    </recommendedName>
</protein>
<gene>
    <name evidence="3" type="ORF">M5K25_013768</name>
</gene>
<name>A0ABD0V1P7_DENTH</name>
<dbReference type="EMBL" id="JANQDX010000011">
    <property type="protein sequence ID" value="KAL0916273.1"/>
    <property type="molecule type" value="Genomic_DNA"/>
</dbReference>
<organism evidence="3 4">
    <name type="scientific">Dendrobium thyrsiflorum</name>
    <name type="common">Pinecone-like raceme dendrobium</name>
    <name type="synonym">Orchid</name>
    <dbReference type="NCBI Taxonomy" id="117978"/>
    <lineage>
        <taxon>Eukaryota</taxon>
        <taxon>Viridiplantae</taxon>
        <taxon>Streptophyta</taxon>
        <taxon>Embryophyta</taxon>
        <taxon>Tracheophyta</taxon>
        <taxon>Spermatophyta</taxon>
        <taxon>Magnoliopsida</taxon>
        <taxon>Liliopsida</taxon>
        <taxon>Asparagales</taxon>
        <taxon>Orchidaceae</taxon>
        <taxon>Epidendroideae</taxon>
        <taxon>Malaxideae</taxon>
        <taxon>Dendrobiinae</taxon>
        <taxon>Dendrobium</taxon>
    </lineage>
</organism>
<evidence type="ECO:0000313" key="3">
    <source>
        <dbReference type="EMBL" id="KAL0916273.1"/>
    </source>
</evidence>
<dbReference type="Gene3D" id="1.20.1280.50">
    <property type="match status" value="1"/>
</dbReference>
<feature type="compositionally biased region" description="Basic residues" evidence="1">
    <location>
        <begin position="233"/>
        <end position="244"/>
    </location>
</feature>
<sequence length="272" mass="30155">MEGRGQKMPKSAAAGGRGDVRCQAAEGGAWRNWEGLNHEILVLIFTRIPAHEQARTVPFVCRWWREANSLNSPVWVRLPQLPLLYWDVVNLTRMANFIGEPLWMDSRTITWGHSSFPRFCVRLDLTKRLRTGIWIHGIKGRFFQKIEYEGLSSFCLVCGLVGHTMDKCPSGQTVPLLSPPAGTPPPPPPTAPPTGGLANPDSTRTSPQISPAREQPIPKGPCREEELGEWNIVKRRPRGKKLASKTRAVASSPSPPAITFTAGSRRGRCPLK</sequence>
<evidence type="ECO:0000256" key="1">
    <source>
        <dbReference type="SAM" id="MobiDB-lite"/>
    </source>
</evidence>
<feature type="compositionally biased region" description="Pro residues" evidence="1">
    <location>
        <begin position="177"/>
        <end position="192"/>
    </location>
</feature>
<comment type="caution">
    <text evidence="3">The sequence shown here is derived from an EMBL/GenBank/DDBJ whole genome shotgun (WGS) entry which is preliminary data.</text>
</comment>
<dbReference type="Proteomes" id="UP001552299">
    <property type="component" value="Unassembled WGS sequence"/>
</dbReference>
<keyword evidence="4" id="KW-1185">Reference proteome</keyword>
<accession>A0ABD0V1P7</accession>
<dbReference type="PANTHER" id="PTHR31286">
    <property type="entry name" value="GLYCINE-RICH CELL WALL STRUCTURAL PROTEIN 1.8-LIKE"/>
    <property type="match status" value="1"/>
</dbReference>
<dbReference type="SUPFAM" id="SSF81383">
    <property type="entry name" value="F-box domain"/>
    <property type="match status" value="1"/>
</dbReference>
<dbReference type="InterPro" id="IPR025836">
    <property type="entry name" value="Zn_knuckle_CX2CX4HX4C"/>
</dbReference>
<feature type="region of interest" description="Disordered" evidence="1">
    <location>
        <begin position="172"/>
        <end position="272"/>
    </location>
</feature>
<reference evidence="3 4" key="1">
    <citation type="journal article" date="2024" name="Plant Biotechnol. J.">
        <title>Dendrobium thyrsiflorum genome and its molecular insights into genes involved in important horticultural traits.</title>
        <authorList>
            <person name="Chen B."/>
            <person name="Wang J.Y."/>
            <person name="Zheng P.J."/>
            <person name="Li K.L."/>
            <person name="Liang Y.M."/>
            <person name="Chen X.F."/>
            <person name="Zhang C."/>
            <person name="Zhao X."/>
            <person name="He X."/>
            <person name="Zhang G.Q."/>
            <person name="Liu Z.J."/>
            <person name="Xu Q."/>
        </authorList>
    </citation>
    <scope>NUCLEOTIDE SEQUENCE [LARGE SCALE GENOMIC DNA]</scope>
    <source>
        <strain evidence="3">GZMU011</strain>
    </source>
</reference>
<dbReference type="InterPro" id="IPR040256">
    <property type="entry name" value="At4g02000-like"/>
</dbReference>
<evidence type="ECO:0000259" key="2">
    <source>
        <dbReference type="Pfam" id="PF14392"/>
    </source>
</evidence>
<evidence type="ECO:0000313" key="4">
    <source>
        <dbReference type="Proteomes" id="UP001552299"/>
    </source>
</evidence>
<dbReference type="AlphaFoldDB" id="A0ABD0V1P7"/>
<dbReference type="InterPro" id="IPR036047">
    <property type="entry name" value="F-box-like_dom_sf"/>
</dbReference>